<dbReference type="RefSeq" id="WP_318799364.1">
    <property type="nucleotide sequence ID" value="NZ_JARUJP010000066.1"/>
</dbReference>
<evidence type="ECO:0000313" key="1">
    <source>
        <dbReference type="EMBL" id="MDW8803206.1"/>
    </source>
</evidence>
<sequence length="128" mass="14993">MKISIRCIRKNTHGELEVVFFSEYGECVGIWHGNEPKLKDYFVEIDIPSPITEIKVVNEKKHCMQLKDRKVRISGIFESYDDDGYATLRLKDSIVCFETNYNENLVNMLGKFVEVNVDYIDIYDEMVI</sequence>
<evidence type="ECO:0008006" key="3">
    <source>
        <dbReference type="Google" id="ProtNLM"/>
    </source>
</evidence>
<name>A0ABU4JYK2_9CLOT</name>
<dbReference type="Proteomes" id="UP001281656">
    <property type="component" value="Unassembled WGS sequence"/>
</dbReference>
<evidence type="ECO:0000313" key="2">
    <source>
        <dbReference type="Proteomes" id="UP001281656"/>
    </source>
</evidence>
<organism evidence="1 2">
    <name type="scientific">Clostridium tanneri</name>
    <dbReference type="NCBI Taxonomy" id="3037988"/>
    <lineage>
        <taxon>Bacteria</taxon>
        <taxon>Bacillati</taxon>
        <taxon>Bacillota</taxon>
        <taxon>Clostridia</taxon>
        <taxon>Eubacteriales</taxon>
        <taxon>Clostridiaceae</taxon>
        <taxon>Clostridium</taxon>
    </lineage>
</organism>
<proteinExistence type="predicted"/>
<reference evidence="1 2" key="1">
    <citation type="submission" date="2023-04" db="EMBL/GenBank/DDBJ databases">
        <title>Clostridium tannerae sp. nov., isolated from the fecal material of an alpaca.</title>
        <authorList>
            <person name="Miller S."/>
            <person name="Hendry M."/>
            <person name="King J."/>
            <person name="Sankaranarayanan K."/>
            <person name="Lawson P.A."/>
        </authorList>
    </citation>
    <scope>NUCLEOTIDE SEQUENCE [LARGE SCALE GENOMIC DNA]</scope>
    <source>
        <strain evidence="1 2">A1-XYC3</strain>
    </source>
</reference>
<accession>A0ABU4JYK2</accession>
<comment type="caution">
    <text evidence="1">The sequence shown here is derived from an EMBL/GenBank/DDBJ whole genome shotgun (WGS) entry which is preliminary data.</text>
</comment>
<gene>
    <name evidence="1" type="ORF">P8V03_18930</name>
</gene>
<dbReference type="EMBL" id="JARUJP010000066">
    <property type="protein sequence ID" value="MDW8803206.1"/>
    <property type="molecule type" value="Genomic_DNA"/>
</dbReference>
<protein>
    <recommendedName>
        <fullName evidence="3">YopX protein domain-containing protein</fullName>
    </recommendedName>
</protein>
<keyword evidence="2" id="KW-1185">Reference proteome</keyword>